<dbReference type="Pfam" id="PF00096">
    <property type="entry name" value="zf-C2H2"/>
    <property type="match status" value="4"/>
</dbReference>
<accession>A0A9J6FXE3</accession>
<evidence type="ECO:0000313" key="13">
    <source>
        <dbReference type="Proteomes" id="UP000821853"/>
    </source>
</evidence>
<evidence type="ECO:0000256" key="4">
    <source>
        <dbReference type="ARBA" id="ARBA00022771"/>
    </source>
</evidence>
<feature type="domain" description="C2H2-type" evidence="11">
    <location>
        <begin position="79"/>
        <end position="107"/>
    </location>
</feature>
<evidence type="ECO:0000256" key="1">
    <source>
        <dbReference type="ARBA" id="ARBA00004123"/>
    </source>
</evidence>
<evidence type="ECO:0000256" key="9">
    <source>
        <dbReference type="PROSITE-ProRule" id="PRU00042"/>
    </source>
</evidence>
<dbReference type="VEuPathDB" id="VectorBase:HLOH_045821"/>
<dbReference type="SUPFAM" id="SSF57667">
    <property type="entry name" value="beta-beta-alpha zinc fingers"/>
    <property type="match status" value="3"/>
</dbReference>
<evidence type="ECO:0000256" key="3">
    <source>
        <dbReference type="ARBA" id="ARBA00022737"/>
    </source>
</evidence>
<comment type="caution">
    <text evidence="12">The sequence shown here is derived from an EMBL/GenBank/DDBJ whole genome shotgun (WGS) entry which is preliminary data.</text>
</comment>
<dbReference type="OrthoDB" id="427030at2759"/>
<dbReference type="InterPro" id="IPR013087">
    <property type="entry name" value="Znf_C2H2_type"/>
</dbReference>
<keyword evidence="2" id="KW-0479">Metal-binding</keyword>
<dbReference type="FunFam" id="3.30.160.60:FF:000733">
    <property type="entry name" value="Zinc finger protein 236 variant"/>
    <property type="match status" value="1"/>
</dbReference>
<dbReference type="PROSITE" id="PS00028">
    <property type="entry name" value="ZINC_FINGER_C2H2_1"/>
    <property type="match status" value="5"/>
</dbReference>
<keyword evidence="7" id="KW-0804">Transcription</keyword>
<feature type="domain" description="C2H2-type" evidence="11">
    <location>
        <begin position="164"/>
        <end position="191"/>
    </location>
</feature>
<feature type="domain" description="C2H2-type" evidence="11">
    <location>
        <begin position="108"/>
        <end position="135"/>
    </location>
</feature>
<keyword evidence="4 9" id="KW-0863">Zinc-finger</keyword>
<gene>
    <name evidence="12" type="ORF">HPB48_020203</name>
</gene>
<dbReference type="OMA" id="GDASFEC"/>
<evidence type="ECO:0000256" key="10">
    <source>
        <dbReference type="SAM" id="MobiDB-lite"/>
    </source>
</evidence>
<dbReference type="GO" id="GO:0000978">
    <property type="term" value="F:RNA polymerase II cis-regulatory region sequence-specific DNA binding"/>
    <property type="evidence" value="ECO:0007669"/>
    <property type="project" value="TreeGrafter"/>
</dbReference>
<dbReference type="GO" id="GO:0031519">
    <property type="term" value="C:PcG protein complex"/>
    <property type="evidence" value="ECO:0007669"/>
    <property type="project" value="TreeGrafter"/>
</dbReference>
<dbReference type="EMBL" id="JABSTR010000004">
    <property type="protein sequence ID" value="KAH9366740.1"/>
    <property type="molecule type" value="Genomic_DNA"/>
</dbReference>
<keyword evidence="8" id="KW-0539">Nucleus</keyword>
<evidence type="ECO:0000256" key="8">
    <source>
        <dbReference type="ARBA" id="ARBA00023242"/>
    </source>
</evidence>
<reference evidence="12 13" key="1">
    <citation type="journal article" date="2020" name="Cell">
        <title>Large-Scale Comparative Analyses of Tick Genomes Elucidate Their Genetic Diversity and Vector Capacities.</title>
        <authorList>
            <consortium name="Tick Genome and Microbiome Consortium (TIGMIC)"/>
            <person name="Jia N."/>
            <person name="Wang J."/>
            <person name="Shi W."/>
            <person name="Du L."/>
            <person name="Sun Y."/>
            <person name="Zhan W."/>
            <person name="Jiang J.F."/>
            <person name="Wang Q."/>
            <person name="Zhang B."/>
            <person name="Ji P."/>
            <person name="Bell-Sakyi L."/>
            <person name="Cui X.M."/>
            <person name="Yuan T.T."/>
            <person name="Jiang B.G."/>
            <person name="Yang W.F."/>
            <person name="Lam T.T."/>
            <person name="Chang Q.C."/>
            <person name="Ding S.J."/>
            <person name="Wang X.J."/>
            <person name="Zhu J.G."/>
            <person name="Ruan X.D."/>
            <person name="Zhao L."/>
            <person name="Wei J.T."/>
            <person name="Ye R.Z."/>
            <person name="Que T.C."/>
            <person name="Du C.H."/>
            <person name="Zhou Y.H."/>
            <person name="Cheng J.X."/>
            <person name="Dai P.F."/>
            <person name="Guo W.B."/>
            <person name="Han X.H."/>
            <person name="Huang E.J."/>
            <person name="Li L.F."/>
            <person name="Wei W."/>
            <person name="Gao Y.C."/>
            <person name="Liu J.Z."/>
            <person name="Shao H.Z."/>
            <person name="Wang X."/>
            <person name="Wang C.C."/>
            <person name="Yang T.C."/>
            <person name="Huo Q.B."/>
            <person name="Li W."/>
            <person name="Chen H.Y."/>
            <person name="Chen S.E."/>
            <person name="Zhou L.G."/>
            <person name="Ni X.B."/>
            <person name="Tian J.H."/>
            <person name="Sheng Y."/>
            <person name="Liu T."/>
            <person name="Pan Y.S."/>
            <person name="Xia L.Y."/>
            <person name="Li J."/>
            <person name="Zhao F."/>
            <person name="Cao W.C."/>
        </authorList>
    </citation>
    <scope>NUCLEOTIDE SEQUENCE [LARGE SCALE GENOMIC DNA]</scope>
    <source>
        <strain evidence="12">HaeL-2018</strain>
    </source>
</reference>
<dbReference type="InterPro" id="IPR036236">
    <property type="entry name" value="Znf_C2H2_sf"/>
</dbReference>
<keyword evidence="3" id="KW-0677">Repeat</keyword>
<dbReference type="Gene3D" id="3.30.160.60">
    <property type="entry name" value="Classic Zinc Finger"/>
    <property type="match status" value="5"/>
</dbReference>
<feature type="compositionally biased region" description="Acidic residues" evidence="10">
    <location>
        <begin position="35"/>
        <end position="56"/>
    </location>
</feature>
<name>A0A9J6FXE3_HAELO</name>
<dbReference type="Proteomes" id="UP000821853">
    <property type="component" value="Chromosome 2"/>
</dbReference>
<dbReference type="PROSITE" id="PS50157">
    <property type="entry name" value="ZINC_FINGER_C2H2_2"/>
    <property type="match status" value="5"/>
</dbReference>
<keyword evidence="13" id="KW-1185">Reference proteome</keyword>
<evidence type="ECO:0000313" key="12">
    <source>
        <dbReference type="EMBL" id="KAH9366740.1"/>
    </source>
</evidence>
<sequence length="217" mass="24252">MAAEVLGATKDSVVVIKQENIDEHVYTSMPWGYIDEGDTSTDGPADDADTPEESSQEDSGFHRECPPEPVSSLVAVKPFPCDQCPMAFDSAAQIKRHHLRVHSPEVGNECPVCHKKFRCVYSLKKHVPMHSGDASFECDECGKRFPFKSEVERHKRVHSGVKPFQCPMCPSTFTNSGNMTVHIRTHTGEKPFQCLVCGKAFSTSVKLRRHFGSHYKK</sequence>
<evidence type="ECO:0000256" key="5">
    <source>
        <dbReference type="ARBA" id="ARBA00022833"/>
    </source>
</evidence>
<comment type="subcellular location">
    <subcellularLocation>
        <location evidence="1">Nucleus</location>
    </subcellularLocation>
</comment>
<dbReference type="FunFam" id="3.30.160.60:FF:000264">
    <property type="entry name" value="Zinc finger protein 236"/>
    <property type="match status" value="1"/>
</dbReference>
<evidence type="ECO:0000256" key="2">
    <source>
        <dbReference type="ARBA" id="ARBA00022723"/>
    </source>
</evidence>
<protein>
    <recommendedName>
        <fullName evidence="11">C2H2-type domain-containing protein</fullName>
    </recommendedName>
</protein>
<dbReference type="GO" id="GO:0005667">
    <property type="term" value="C:transcription regulator complex"/>
    <property type="evidence" value="ECO:0007669"/>
    <property type="project" value="TreeGrafter"/>
</dbReference>
<dbReference type="SMART" id="SM00355">
    <property type="entry name" value="ZnF_C2H2"/>
    <property type="match status" value="5"/>
</dbReference>
<dbReference type="PANTHER" id="PTHR14003:SF23">
    <property type="entry name" value="ZINC FINGER PROTEIN 143"/>
    <property type="match status" value="1"/>
</dbReference>
<evidence type="ECO:0000256" key="6">
    <source>
        <dbReference type="ARBA" id="ARBA00023015"/>
    </source>
</evidence>
<dbReference type="FunFam" id="3.30.160.60:FF:000060">
    <property type="entry name" value="zinc finger protein 436"/>
    <property type="match status" value="1"/>
</dbReference>
<feature type="domain" description="C2H2-type" evidence="11">
    <location>
        <begin position="192"/>
        <end position="217"/>
    </location>
</feature>
<dbReference type="FunFam" id="3.30.160.60:FF:000096">
    <property type="entry name" value="Zinc finger and BTB domain-containing protein 18 isoform 1"/>
    <property type="match status" value="1"/>
</dbReference>
<dbReference type="GO" id="GO:0000785">
    <property type="term" value="C:chromatin"/>
    <property type="evidence" value="ECO:0007669"/>
    <property type="project" value="TreeGrafter"/>
</dbReference>
<feature type="region of interest" description="Disordered" evidence="10">
    <location>
        <begin position="28"/>
        <end position="68"/>
    </location>
</feature>
<dbReference type="GO" id="GO:0000981">
    <property type="term" value="F:DNA-binding transcription factor activity, RNA polymerase II-specific"/>
    <property type="evidence" value="ECO:0007669"/>
    <property type="project" value="TreeGrafter"/>
</dbReference>
<dbReference type="GO" id="GO:0008270">
    <property type="term" value="F:zinc ion binding"/>
    <property type="evidence" value="ECO:0007669"/>
    <property type="project" value="UniProtKB-KW"/>
</dbReference>
<evidence type="ECO:0000256" key="7">
    <source>
        <dbReference type="ARBA" id="ARBA00023163"/>
    </source>
</evidence>
<organism evidence="12 13">
    <name type="scientific">Haemaphysalis longicornis</name>
    <name type="common">Bush tick</name>
    <dbReference type="NCBI Taxonomy" id="44386"/>
    <lineage>
        <taxon>Eukaryota</taxon>
        <taxon>Metazoa</taxon>
        <taxon>Ecdysozoa</taxon>
        <taxon>Arthropoda</taxon>
        <taxon>Chelicerata</taxon>
        <taxon>Arachnida</taxon>
        <taxon>Acari</taxon>
        <taxon>Parasitiformes</taxon>
        <taxon>Ixodida</taxon>
        <taxon>Ixodoidea</taxon>
        <taxon>Ixodidae</taxon>
        <taxon>Haemaphysalinae</taxon>
        <taxon>Haemaphysalis</taxon>
    </lineage>
</organism>
<dbReference type="PANTHER" id="PTHR14003">
    <property type="entry name" value="TRANSCRIPTIONAL REPRESSOR PROTEIN YY"/>
    <property type="match status" value="1"/>
</dbReference>
<evidence type="ECO:0000259" key="11">
    <source>
        <dbReference type="PROSITE" id="PS50157"/>
    </source>
</evidence>
<dbReference type="AlphaFoldDB" id="A0A9J6FXE3"/>
<keyword evidence="5" id="KW-0862">Zinc</keyword>
<feature type="domain" description="C2H2-type" evidence="11">
    <location>
        <begin position="136"/>
        <end position="163"/>
    </location>
</feature>
<keyword evidence="6" id="KW-0805">Transcription regulation</keyword>
<proteinExistence type="predicted"/>